<feature type="transmembrane region" description="Helical" evidence="2">
    <location>
        <begin position="65"/>
        <end position="83"/>
    </location>
</feature>
<feature type="transmembrane region" description="Helical" evidence="2">
    <location>
        <begin position="347"/>
        <end position="366"/>
    </location>
</feature>
<keyword evidence="2" id="KW-1133">Transmembrane helix</keyword>
<name>A0A6L6XWV7_9ACTN</name>
<keyword evidence="2" id="KW-0812">Transmembrane</keyword>
<proteinExistence type="predicted"/>
<comment type="caution">
    <text evidence="4">The sequence shown here is derived from an EMBL/GenBank/DDBJ whole genome shotgun (WGS) entry which is preliminary data.</text>
</comment>
<evidence type="ECO:0000259" key="3">
    <source>
        <dbReference type="Pfam" id="PF11847"/>
    </source>
</evidence>
<feature type="transmembrane region" description="Helical" evidence="2">
    <location>
        <begin position="426"/>
        <end position="447"/>
    </location>
</feature>
<feature type="transmembrane region" description="Helical" evidence="2">
    <location>
        <begin position="378"/>
        <end position="395"/>
    </location>
</feature>
<feature type="region of interest" description="Disordered" evidence="1">
    <location>
        <begin position="1"/>
        <end position="50"/>
    </location>
</feature>
<dbReference type="EMBL" id="WSEK01000005">
    <property type="protein sequence ID" value="MVQ51538.1"/>
    <property type="molecule type" value="Genomic_DNA"/>
</dbReference>
<feature type="domain" description="Alpha-(1-&gt;3)-arabinofuranosyltransferase N-terminal GT-C" evidence="3">
    <location>
        <begin position="78"/>
        <end position="727"/>
    </location>
</feature>
<dbReference type="InterPro" id="IPR021798">
    <property type="entry name" value="AftD_N"/>
</dbReference>
<feature type="transmembrane region" description="Helical" evidence="2">
    <location>
        <begin position="1355"/>
        <end position="1377"/>
    </location>
</feature>
<evidence type="ECO:0000256" key="1">
    <source>
        <dbReference type="SAM" id="MobiDB-lite"/>
    </source>
</evidence>
<sequence>MGDERADRADPDASPLGAGALQPGRQTGVPPSRRPHPRAPHLPGRGSELRHLGMRGAPQALRADRAGLVSWVVILSVVTLNLVQQPGLITFDTKLDLQFNPADFLYRSLDVWNGDSTLGGLQNQASGYLVPMGPAFWLGDVLPVPMWIWERLWTAAVMLLAYFGTVRLARSWPGISEAGAILAGLTYMLAPRVLVTVGGISGETLPSAILPWTVLPLVLYLRGRLPAWVAFLWSAATIPWMGGQNATLVVACLVLPGLLLLLAAGRSWSRRVRDAAAWTGLAIVASAWWLVPLFVLGGYAPPWLNFIESSTDTASDVGWLAAFRGVSHWVAFFPDGGTAGWVGAYELASSSLLLVTTVLVAGAGLVGLAQPTLWLRRPLVVSMLVGLAVLTLGSADPAGSVFGREWLDALDDALTPLRNIHKFDPIVRLPLALGLGGFATAVVPQLVAAARGLSVRRRALAGTGLTAALAVLICAAAQPAVSGHLRVSDGVRDISAPWQAAVGFLQQQEGPTEVLVLPGNGFAVQTWGRTTDEPIQVIGSPPWSVRTQNTIAPAATVRMLDEIEAQVNLGRPITGLASTLRRLGITHVILRNDLDPVQTTAPPPAVVMASVAGSTGLTPLADFGRTAEGFPAVAVLAVDAERPDPKVAISDWDSREVVQGGPEALNDLTQLGLVSEDEPVVLADGGDDAAAADIVTDSNQRVERSFSRITDSASGVMTADDGFRQQRLVHDYVGGTVPSATTDAEYDGASAIVASSSGGYADVLGPVFQDEHPYAAFDASPFTAWASAPFVPPVGQWIEARFPEPVEPATVSLLFDAATGADVSRVRIETDAGSVDAAVGPDGSAESVALPPGATTRLRIAVEEVGSRAWQVRLANVAVEGIEIRRSLRVPGEVSAGTSMVFRSEPSRRACVVAGTRVECEEAWQRETPETPGFDRTVDVTESGTWRVVGRAVATDGPALQRLFAPLGKEQVDVEATSSFAGDPAVLGSNAYDGREDTSWYASPLDPAPSLQLSWKQPRTIRSVRAVLAAGQPGELPAELVVDPLTPGIEPQVVETSGERAGSMTPVRTNRLRITPLADPDRTEPAGIGELSISGLDDLRQTVDPTAQTGLLCGFGPTIEVDGRTVQTKVLGDLSQVVRGGELAVVPCDDGLLDMDAGTQRIRVTNPAGFAVSRLWLVPAEPVAEPVRGASDARVVRWTPTERTIEVSTEDDAVLSVAESENSGWEARLHGARLDPVVVDGWMQGWRLPAGSDGEVSLVYAPQQPYRIGIVAGLTLAALLNVAALVTLVVWRRRGSGRTGARVAPFSYRGPGAVGARASGPGRLVAVLGVGVLALVSFPLACGALAAFVTRGLRLAVVCGASVAALLVAAAAALVGVDSIVLPPAAANVVTAAAVGLVAGRVLFGDDDLRDGDQA</sequence>
<feature type="transmembrane region" description="Helical" evidence="2">
    <location>
        <begin position="178"/>
        <end position="198"/>
    </location>
</feature>
<feature type="transmembrane region" description="Helical" evidence="2">
    <location>
        <begin position="459"/>
        <end position="478"/>
    </location>
</feature>
<feature type="transmembrane region" description="Helical" evidence="2">
    <location>
        <begin position="146"/>
        <end position="166"/>
    </location>
</feature>
<organism evidence="4 5">
    <name type="scientific">Nocardioides agri</name>
    <dbReference type="NCBI Taxonomy" id="2682843"/>
    <lineage>
        <taxon>Bacteria</taxon>
        <taxon>Bacillati</taxon>
        <taxon>Actinomycetota</taxon>
        <taxon>Actinomycetes</taxon>
        <taxon>Propionibacteriales</taxon>
        <taxon>Nocardioidaceae</taxon>
        <taxon>Nocardioides</taxon>
    </lineage>
</organism>
<reference evidence="4 5" key="1">
    <citation type="submission" date="2019-12" db="EMBL/GenBank/DDBJ databases">
        <authorList>
            <person name="Huq M.A."/>
        </authorList>
    </citation>
    <scope>NUCLEOTIDE SEQUENCE [LARGE SCALE GENOMIC DNA]</scope>
    <source>
        <strain evidence="4 5">MAH-18</strain>
    </source>
</reference>
<feature type="transmembrane region" description="Helical" evidence="2">
    <location>
        <begin position="1268"/>
        <end position="1291"/>
    </location>
</feature>
<dbReference type="GO" id="GO:0016740">
    <property type="term" value="F:transferase activity"/>
    <property type="evidence" value="ECO:0007669"/>
    <property type="project" value="InterPro"/>
</dbReference>
<evidence type="ECO:0000313" key="4">
    <source>
        <dbReference type="EMBL" id="MVQ51538.1"/>
    </source>
</evidence>
<feature type="transmembrane region" description="Helical" evidence="2">
    <location>
        <begin position="1384"/>
        <end position="1404"/>
    </location>
</feature>
<evidence type="ECO:0000256" key="2">
    <source>
        <dbReference type="SAM" id="Phobius"/>
    </source>
</evidence>
<dbReference type="Proteomes" id="UP000473525">
    <property type="component" value="Unassembled WGS sequence"/>
</dbReference>
<accession>A0A6L6XWV7</accession>
<dbReference type="Pfam" id="PF11847">
    <property type="entry name" value="GT-C_AftD"/>
    <property type="match status" value="1"/>
</dbReference>
<keyword evidence="5" id="KW-1185">Reference proteome</keyword>
<feature type="compositionally biased region" description="Basic and acidic residues" evidence="1">
    <location>
        <begin position="1"/>
        <end position="11"/>
    </location>
</feature>
<evidence type="ECO:0000313" key="5">
    <source>
        <dbReference type="Proteomes" id="UP000473525"/>
    </source>
</evidence>
<feature type="transmembrane region" description="Helical" evidence="2">
    <location>
        <begin position="1324"/>
        <end position="1349"/>
    </location>
</feature>
<gene>
    <name evidence="4" type="ORF">GON03_20360</name>
</gene>
<protein>
    <submittedName>
        <fullName evidence="4">DUF3367 domain-containing protein</fullName>
    </submittedName>
</protein>
<feature type="transmembrane region" description="Helical" evidence="2">
    <location>
        <begin position="277"/>
        <end position="300"/>
    </location>
</feature>
<feature type="transmembrane region" description="Helical" evidence="2">
    <location>
        <begin position="248"/>
        <end position="265"/>
    </location>
</feature>
<keyword evidence="2" id="KW-0472">Membrane</keyword>